<evidence type="ECO:0000313" key="4">
    <source>
        <dbReference type="Proteomes" id="UP000478052"/>
    </source>
</evidence>
<evidence type="ECO:0000313" key="3">
    <source>
        <dbReference type="EMBL" id="KAF0710439.1"/>
    </source>
</evidence>
<keyword evidence="1" id="KW-0862">Zinc</keyword>
<evidence type="ECO:0000256" key="1">
    <source>
        <dbReference type="PROSITE-ProRule" id="PRU00042"/>
    </source>
</evidence>
<proteinExistence type="predicted"/>
<dbReference type="GO" id="GO:0008270">
    <property type="term" value="F:zinc ion binding"/>
    <property type="evidence" value="ECO:0007669"/>
    <property type="project" value="UniProtKB-KW"/>
</dbReference>
<dbReference type="Gene3D" id="3.30.160.60">
    <property type="entry name" value="Classic Zinc Finger"/>
    <property type="match status" value="1"/>
</dbReference>
<dbReference type="Proteomes" id="UP000478052">
    <property type="component" value="Unassembled WGS sequence"/>
</dbReference>
<keyword evidence="1" id="KW-0863">Zinc-finger</keyword>
<dbReference type="AlphaFoldDB" id="A0A6G0VW32"/>
<protein>
    <submittedName>
        <fullName evidence="3">Zinc finger protein 423</fullName>
    </submittedName>
</protein>
<reference evidence="3 4" key="1">
    <citation type="submission" date="2019-08" db="EMBL/GenBank/DDBJ databases">
        <title>Whole genome of Aphis craccivora.</title>
        <authorList>
            <person name="Voronova N.V."/>
            <person name="Shulinski R.S."/>
            <person name="Bandarenka Y.V."/>
            <person name="Zhorov D.G."/>
            <person name="Warner D."/>
        </authorList>
    </citation>
    <scope>NUCLEOTIDE SEQUENCE [LARGE SCALE GENOMIC DNA]</scope>
    <source>
        <strain evidence="3">180601</strain>
        <tissue evidence="3">Whole Body</tissue>
    </source>
</reference>
<sequence>MFNCVIYEKVYAHKSDLNRYARVHDGSTNTCGICLKTFTRRDKLSIHIQNCHKIARNTLEFQNAFRITATMSRASVIKWAPPATPQSSYPISSAHLK</sequence>
<organism evidence="3 4">
    <name type="scientific">Aphis craccivora</name>
    <name type="common">Cowpea aphid</name>
    <dbReference type="NCBI Taxonomy" id="307492"/>
    <lineage>
        <taxon>Eukaryota</taxon>
        <taxon>Metazoa</taxon>
        <taxon>Ecdysozoa</taxon>
        <taxon>Arthropoda</taxon>
        <taxon>Hexapoda</taxon>
        <taxon>Insecta</taxon>
        <taxon>Pterygota</taxon>
        <taxon>Neoptera</taxon>
        <taxon>Paraneoptera</taxon>
        <taxon>Hemiptera</taxon>
        <taxon>Sternorrhyncha</taxon>
        <taxon>Aphidomorpha</taxon>
        <taxon>Aphidoidea</taxon>
        <taxon>Aphididae</taxon>
        <taxon>Aphidini</taxon>
        <taxon>Aphis</taxon>
        <taxon>Aphis</taxon>
    </lineage>
</organism>
<feature type="domain" description="C2H2-type" evidence="2">
    <location>
        <begin position="29"/>
        <end position="57"/>
    </location>
</feature>
<dbReference type="SUPFAM" id="SSF57667">
    <property type="entry name" value="beta-beta-alpha zinc fingers"/>
    <property type="match status" value="1"/>
</dbReference>
<dbReference type="EMBL" id="VUJU01011656">
    <property type="protein sequence ID" value="KAF0710439.1"/>
    <property type="molecule type" value="Genomic_DNA"/>
</dbReference>
<dbReference type="InterPro" id="IPR013087">
    <property type="entry name" value="Znf_C2H2_type"/>
</dbReference>
<dbReference type="InterPro" id="IPR036236">
    <property type="entry name" value="Znf_C2H2_sf"/>
</dbReference>
<accession>A0A6G0VW32</accession>
<dbReference type="PROSITE" id="PS50157">
    <property type="entry name" value="ZINC_FINGER_C2H2_2"/>
    <property type="match status" value="1"/>
</dbReference>
<keyword evidence="1" id="KW-0479">Metal-binding</keyword>
<dbReference type="OrthoDB" id="6573665at2759"/>
<evidence type="ECO:0000259" key="2">
    <source>
        <dbReference type="PROSITE" id="PS50157"/>
    </source>
</evidence>
<dbReference type="PROSITE" id="PS00028">
    <property type="entry name" value="ZINC_FINGER_C2H2_1"/>
    <property type="match status" value="1"/>
</dbReference>
<gene>
    <name evidence="3" type="ORF">FWK35_00034518</name>
</gene>
<keyword evidence="4" id="KW-1185">Reference proteome</keyword>
<name>A0A6G0VW32_APHCR</name>
<comment type="caution">
    <text evidence="3">The sequence shown here is derived from an EMBL/GenBank/DDBJ whole genome shotgun (WGS) entry which is preliminary data.</text>
</comment>